<dbReference type="AlphaFoldDB" id="A0AAW1RAG0"/>
<evidence type="ECO:0000256" key="1">
    <source>
        <dbReference type="ARBA" id="ARBA00022499"/>
    </source>
</evidence>
<reference evidence="3 4" key="1">
    <citation type="journal article" date="2024" name="Nat. Commun.">
        <title>Phylogenomics reveals the evolutionary origins of lichenization in chlorophyte algae.</title>
        <authorList>
            <person name="Puginier C."/>
            <person name="Libourel C."/>
            <person name="Otte J."/>
            <person name="Skaloud P."/>
            <person name="Haon M."/>
            <person name="Grisel S."/>
            <person name="Petersen M."/>
            <person name="Berrin J.G."/>
            <person name="Delaux P.M."/>
            <person name="Dal Grande F."/>
            <person name="Keller J."/>
        </authorList>
    </citation>
    <scope>NUCLEOTIDE SEQUENCE [LARGE SCALE GENOMIC DNA]</scope>
    <source>
        <strain evidence="3 4">SAG 2145</strain>
    </source>
</reference>
<dbReference type="InterPro" id="IPR029071">
    <property type="entry name" value="Ubiquitin-like_domsf"/>
</dbReference>
<dbReference type="Proteomes" id="UP001438707">
    <property type="component" value="Unassembled WGS sequence"/>
</dbReference>
<feature type="domain" description="Ubiquitin-like" evidence="2">
    <location>
        <begin position="1"/>
        <end position="76"/>
    </location>
</feature>
<evidence type="ECO:0000259" key="2">
    <source>
        <dbReference type="PROSITE" id="PS50053"/>
    </source>
</evidence>
<keyword evidence="4" id="KW-1185">Reference proteome</keyword>
<dbReference type="InterPro" id="IPR019956">
    <property type="entry name" value="Ubiquitin_dom"/>
</dbReference>
<name>A0AAW1RAG0_9CHLO</name>
<dbReference type="InterPro" id="IPR050158">
    <property type="entry name" value="Ubiquitin_ubiquitin-like"/>
</dbReference>
<dbReference type="EMBL" id="JALJOS010000015">
    <property type="protein sequence ID" value="KAK9830659.1"/>
    <property type="molecule type" value="Genomic_DNA"/>
</dbReference>
<gene>
    <name evidence="3" type="ORF">WJX74_001036</name>
</gene>
<accession>A0AAW1RAG0</accession>
<dbReference type="PANTHER" id="PTHR10666">
    <property type="entry name" value="UBIQUITIN"/>
    <property type="match status" value="1"/>
</dbReference>
<sequence length="192" mass="21673">MQIIVKGLTGQTTAVEVDSSDLVQDVKARLQQQAGCPPEQQRLMFGSKQLEDNKTLLDYNIQRESTIHVLHQVRGGGNKIFITLRPRLQKDKWSLYWKESMETKTVCLDDLLMDVDLDSTIEDLNKRLEGFTDPWEKSLLRGREVPAGTTLRSQGVATGDTIVIVRRELIAEAWQIVGEGNDTSSSDEDDAW</sequence>
<comment type="caution">
    <text evidence="3">The sequence shown here is derived from an EMBL/GenBank/DDBJ whole genome shotgun (WGS) entry which is preliminary data.</text>
</comment>
<dbReference type="PROSITE" id="PS50053">
    <property type="entry name" value="UBIQUITIN_2"/>
    <property type="match status" value="1"/>
</dbReference>
<organism evidence="3 4">
    <name type="scientific">Apatococcus lobatus</name>
    <dbReference type="NCBI Taxonomy" id="904363"/>
    <lineage>
        <taxon>Eukaryota</taxon>
        <taxon>Viridiplantae</taxon>
        <taxon>Chlorophyta</taxon>
        <taxon>core chlorophytes</taxon>
        <taxon>Trebouxiophyceae</taxon>
        <taxon>Chlorellales</taxon>
        <taxon>Chlorellaceae</taxon>
        <taxon>Apatococcus</taxon>
    </lineage>
</organism>
<dbReference type="PRINTS" id="PR00348">
    <property type="entry name" value="UBIQUITIN"/>
</dbReference>
<dbReference type="InterPro" id="IPR000626">
    <property type="entry name" value="Ubiquitin-like_dom"/>
</dbReference>
<dbReference type="Pfam" id="PF00240">
    <property type="entry name" value="ubiquitin"/>
    <property type="match status" value="1"/>
</dbReference>
<dbReference type="FunFam" id="3.10.20.90:FF:000160">
    <property type="entry name" value="Polyubiquitin-C"/>
    <property type="match status" value="1"/>
</dbReference>
<dbReference type="GO" id="GO:0003729">
    <property type="term" value="F:mRNA binding"/>
    <property type="evidence" value="ECO:0007669"/>
    <property type="project" value="UniProtKB-ARBA"/>
</dbReference>
<keyword evidence="1" id="KW-1017">Isopeptide bond</keyword>
<evidence type="ECO:0000313" key="4">
    <source>
        <dbReference type="Proteomes" id="UP001438707"/>
    </source>
</evidence>
<dbReference type="SUPFAM" id="SSF54236">
    <property type="entry name" value="Ubiquitin-like"/>
    <property type="match status" value="1"/>
</dbReference>
<evidence type="ECO:0000313" key="3">
    <source>
        <dbReference type="EMBL" id="KAK9830659.1"/>
    </source>
</evidence>
<dbReference type="Gene3D" id="3.10.20.90">
    <property type="entry name" value="Phosphatidylinositol 3-kinase Catalytic Subunit, Chain A, domain 1"/>
    <property type="match status" value="1"/>
</dbReference>
<protein>
    <recommendedName>
        <fullName evidence="2">Ubiquitin-like domain-containing protein</fullName>
    </recommendedName>
</protein>
<dbReference type="SMART" id="SM00213">
    <property type="entry name" value="UBQ"/>
    <property type="match status" value="1"/>
</dbReference>
<proteinExistence type="predicted"/>